<proteinExistence type="predicted"/>
<keyword evidence="3" id="KW-1185">Reference proteome</keyword>
<protein>
    <recommendedName>
        <fullName evidence="4">Glycine zipper family protein</fullName>
    </recommendedName>
</protein>
<dbReference type="RefSeq" id="WP_241369880.1">
    <property type="nucleotide sequence ID" value="NZ_JAKZFC010000005.1"/>
</dbReference>
<accession>A0ABS9UEM9</accession>
<evidence type="ECO:0000313" key="2">
    <source>
        <dbReference type="EMBL" id="MCH7322805.1"/>
    </source>
</evidence>
<keyword evidence="1" id="KW-0812">Transmembrane</keyword>
<feature type="transmembrane region" description="Helical" evidence="1">
    <location>
        <begin position="199"/>
        <end position="220"/>
    </location>
</feature>
<evidence type="ECO:0000313" key="3">
    <source>
        <dbReference type="Proteomes" id="UP001316087"/>
    </source>
</evidence>
<feature type="transmembrane region" description="Helical" evidence="1">
    <location>
        <begin position="240"/>
        <end position="260"/>
    </location>
</feature>
<keyword evidence="1" id="KW-1133">Transmembrane helix</keyword>
<dbReference type="Proteomes" id="UP001316087">
    <property type="component" value="Unassembled WGS sequence"/>
</dbReference>
<sequence length="389" mass="43259">MEQILLSKKQRQVLHNVYCPTVEQTIAICEVELKQLDEGQINYFEVPFEQFEQISAHFNNNDYIKQGAFTYQQVRHIAEAGNVHHLTMDTQGMIYLFEETIGMSTAISFAQSKWNGAEREVAVENAVFTGLTVVGELFAEEVIEQHIQLVNLIDHIELDAGIVGAIKKNGAKAVVKKMAGSATKKVMYSSIAAKKAITLLNANVVTGAIVTGIMSSVDIVRMIKGQMSPAQLFKNVSKTAANVVGSIAGLVIGGGIGFTIPNVSTAVISLIGGIIGLILGSVVTTKLMQKVLDFVIKDDVVKMLDIFNEELVNLAQQYLLNEDELQQVLHDFNEIYNMPQEFRNMYASDNREAFACGMIEKEMDRIVRQRMFLQVPTNQELYEMIERLT</sequence>
<gene>
    <name evidence="2" type="ORF">LZ480_13060</name>
</gene>
<evidence type="ECO:0000256" key="1">
    <source>
        <dbReference type="SAM" id="Phobius"/>
    </source>
</evidence>
<organism evidence="2 3">
    <name type="scientific">Solibacillus palustris</name>
    <dbReference type="NCBI Taxonomy" id="2908203"/>
    <lineage>
        <taxon>Bacteria</taxon>
        <taxon>Bacillati</taxon>
        <taxon>Bacillota</taxon>
        <taxon>Bacilli</taxon>
        <taxon>Bacillales</taxon>
        <taxon>Caryophanaceae</taxon>
        <taxon>Solibacillus</taxon>
    </lineage>
</organism>
<evidence type="ECO:0008006" key="4">
    <source>
        <dbReference type="Google" id="ProtNLM"/>
    </source>
</evidence>
<keyword evidence="1" id="KW-0472">Membrane</keyword>
<dbReference type="EMBL" id="JAKZFC010000005">
    <property type="protein sequence ID" value="MCH7322805.1"/>
    <property type="molecule type" value="Genomic_DNA"/>
</dbReference>
<reference evidence="2 3" key="1">
    <citation type="submission" date="2022-03" db="EMBL/GenBank/DDBJ databases">
        <authorList>
            <person name="Jo J.-H."/>
            <person name="Im W.-T."/>
        </authorList>
    </citation>
    <scope>NUCLEOTIDE SEQUENCE [LARGE SCALE GENOMIC DNA]</scope>
    <source>
        <strain evidence="2 3">MA9</strain>
    </source>
</reference>
<feature type="transmembrane region" description="Helical" evidence="1">
    <location>
        <begin position="266"/>
        <end position="284"/>
    </location>
</feature>
<comment type="caution">
    <text evidence="2">The sequence shown here is derived from an EMBL/GenBank/DDBJ whole genome shotgun (WGS) entry which is preliminary data.</text>
</comment>
<name>A0ABS9UEM9_9BACL</name>